<gene>
    <name evidence="1" type="ORF">HMPREF0765_0778</name>
</gene>
<dbReference type="AlphaFoldDB" id="C2FTZ6"/>
<evidence type="ECO:0000313" key="1">
    <source>
        <dbReference type="EMBL" id="EEI93626.1"/>
    </source>
</evidence>
<sequence length="421" mass="48091">MVAYKKRGSEAIVPKLLTSGPVFNSKIDLLTGVYNMLYRITDKRTGVWKEYPFQLFVTLRTYEGWLLLSEINGQKSRLDMMSYKIRSNDYEQIHDVLAEMKSGFKLTGLPNFVCYNKEMGSGVNQTNEKILISTTKEAGFLRGDIFDYHPINAFSNYMNGPDKATDKGAKLEGEAWIAYMTINGSIYYSGWTLKFSRISKISTSGKLFKAAPFISFSDNQAIAFDEENSRFLWSPTESFEFYTYNNIPALNNMNKQMLFMTRTKYNGGETFAILKDKTNSKIYLARLTYTKLNYLQEITDPNIAQAENFAVNSDYGYIFYNVGGVIYEYDFTLKLSKKMADYGNRKISILKFQSINTGTTINQERYSKISNQLIVCSYDESNLDNSGTMDLYDVPAINGQITKVETFTGLGKVVSITYRTR</sequence>
<dbReference type="HOGENOM" id="CLU_036595_0_0_10"/>
<dbReference type="RefSeq" id="WP_003005637.1">
    <property type="nucleotide sequence ID" value="NZ_GG668631.1"/>
</dbReference>
<accession>C2FTZ6</accession>
<organism evidence="1 2">
    <name type="scientific">Sphingobacterium spiritivorum ATCC 33300</name>
    <dbReference type="NCBI Taxonomy" id="525372"/>
    <lineage>
        <taxon>Bacteria</taxon>
        <taxon>Pseudomonadati</taxon>
        <taxon>Bacteroidota</taxon>
        <taxon>Sphingobacteriia</taxon>
        <taxon>Sphingobacteriales</taxon>
        <taxon>Sphingobacteriaceae</taxon>
        <taxon>Sphingobacterium</taxon>
    </lineage>
</organism>
<comment type="caution">
    <text evidence="1">The sequence shown here is derived from an EMBL/GenBank/DDBJ whole genome shotgun (WGS) entry which is preliminary data.</text>
</comment>
<dbReference type="Proteomes" id="UP000006241">
    <property type="component" value="Unassembled WGS sequence"/>
</dbReference>
<proteinExistence type="predicted"/>
<reference evidence="1 2" key="1">
    <citation type="submission" date="2009-01" db="EMBL/GenBank/DDBJ databases">
        <authorList>
            <person name="Qin X."/>
            <person name="Bachman B."/>
            <person name="Battles P."/>
            <person name="Bell A."/>
            <person name="Bess C."/>
            <person name="Bickham C."/>
            <person name="Chaboub L."/>
            <person name="Chen D."/>
            <person name="Coyle M."/>
            <person name="Deiros D.R."/>
            <person name="Dinh H."/>
            <person name="Forbes L."/>
            <person name="Fowler G."/>
            <person name="Francisco L."/>
            <person name="Fu Q."/>
            <person name="Gubbala S."/>
            <person name="Hale W."/>
            <person name="Han Y."/>
            <person name="Hemphill L."/>
            <person name="Highlander S.K."/>
            <person name="Hirani K."/>
            <person name="Hogues M."/>
            <person name="Jackson L."/>
            <person name="Jakkamsetti A."/>
            <person name="Javaid M."/>
            <person name="Jiang H."/>
            <person name="Korchina V."/>
            <person name="Kovar C."/>
            <person name="Lara F."/>
            <person name="Lee S."/>
            <person name="Mata R."/>
            <person name="Mathew T."/>
            <person name="Moen C."/>
            <person name="Morales K."/>
            <person name="Munidasa M."/>
            <person name="Nazareth L."/>
            <person name="Ngo R."/>
            <person name="Nguyen L."/>
            <person name="Okwuonu G."/>
            <person name="Ongeri F."/>
            <person name="Patil S."/>
            <person name="Petrosino J."/>
            <person name="Pham C."/>
            <person name="Pham P."/>
            <person name="Pu L.-L."/>
            <person name="Puazo M."/>
            <person name="Raj R."/>
            <person name="Reid J."/>
            <person name="Rouhana J."/>
            <person name="Saada N."/>
            <person name="Shang Y."/>
            <person name="Simmons D."/>
            <person name="Thornton R."/>
            <person name="Warren J."/>
            <person name="Weissenberger G."/>
            <person name="Zhang J."/>
            <person name="Zhang L."/>
            <person name="Zhou C."/>
            <person name="Zhu D."/>
            <person name="Muzny D."/>
            <person name="Worley K."/>
            <person name="Gibbs R."/>
        </authorList>
    </citation>
    <scope>NUCLEOTIDE SEQUENCE [LARGE SCALE GENOMIC DNA]</scope>
    <source>
        <strain evidence="1 2">ATCC 33300</strain>
    </source>
</reference>
<dbReference type="EMBL" id="ACHB01000018">
    <property type="protein sequence ID" value="EEI93626.1"/>
    <property type="molecule type" value="Genomic_DNA"/>
</dbReference>
<name>C2FTZ6_SPHSI</name>
<evidence type="ECO:0000313" key="2">
    <source>
        <dbReference type="Proteomes" id="UP000006241"/>
    </source>
</evidence>
<protein>
    <submittedName>
        <fullName evidence="1">Uncharacterized protein</fullName>
    </submittedName>
</protein>